<evidence type="ECO:0000256" key="1">
    <source>
        <dbReference type="SAM" id="MobiDB-lite"/>
    </source>
</evidence>
<reference evidence="2" key="1">
    <citation type="submission" date="2021-10" db="EMBL/GenBank/DDBJ databases">
        <authorList>
            <person name="Piombo E."/>
        </authorList>
    </citation>
    <scope>NUCLEOTIDE SEQUENCE</scope>
</reference>
<name>A0A9N9YLB1_9HYPO</name>
<keyword evidence="3" id="KW-1185">Reference proteome</keyword>
<accession>A0A9N9YLB1</accession>
<protein>
    <submittedName>
        <fullName evidence="2">Uncharacterized protein</fullName>
    </submittedName>
</protein>
<dbReference type="EMBL" id="CABFNQ020000687">
    <property type="protein sequence ID" value="CAH0022796.1"/>
    <property type="molecule type" value="Genomic_DNA"/>
</dbReference>
<organism evidence="2 3">
    <name type="scientific">Clonostachys rhizophaga</name>
    <dbReference type="NCBI Taxonomy" id="160324"/>
    <lineage>
        <taxon>Eukaryota</taxon>
        <taxon>Fungi</taxon>
        <taxon>Dikarya</taxon>
        <taxon>Ascomycota</taxon>
        <taxon>Pezizomycotina</taxon>
        <taxon>Sordariomycetes</taxon>
        <taxon>Hypocreomycetidae</taxon>
        <taxon>Hypocreales</taxon>
        <taxon>Bionectriaceae</taxon>
        <taxon>Clonostachys</taxon>
    </lineage>
</organism>
<dbReference type="Proteomes" id="UP000696573">
    <property type="component" value="Unassembled WGS sequence"/>
</dbReference>
<gene>
    <name evidence="2" type="ORF">CRHIZ90672A_00015143</name>
</gene>
<dbReference type="AlphaFoldDB" id="A0A9N9YLB1"/>
<proteinExistence type="predicted"/>
<feature type="region of interest" description="Disordered" evidence="1">
    <location>
        <begin position="312"/>
        <end position="337"/>
    </location>
</feature>
<evidence type="ECO:0000313" key="3">
    <source>
        <dbReference type="Proteomes" id="UP000696573"/>
    </source>
</evidence>
<sequence length="524" mass="57568">MGAEHSRLIGQRLIEFSQNSNSSGRSRECLSELIYDTGHLLPADVWEDIKALVTVTLPTATPRKHKDYHNDPNTTLVSKNHAPISKTQAPIWKMKLPKEISSKLKAWEGSPETFFDIPKTAYTGLLCDYINKAEEDTILCHFRIRFALREFSLNFSSWGHETRKFIAKLKAIGDKPPTRTTLYRWKREGAVYANFAKQFGLGALFVFPFTRNQVRSQGFEPVISELPLAIKTIVSECEGAGKEISEHLSTKQRAGGLYNEAIKYSQGTNGNDAALQPANADLSVVTLNSEASRSSISPTINCSDQVRSFDGLWRSGEKQRGPTARKRPPSPLARESKRAHFAEVGTLPGDRSLFSEDLVAPAESPAQQLDVVHVSYSSARTRNFPEEESDSVNVPDGSSPPIHYLAGQAPVNVDPARITESEEVDVGICLQGGGDCQDLDTTSLGLLSYAATSLAQDSPGGASLSTTEMLGPISRSDIPHGQIGDVEQRQTMMYDFPAAELGGIQLDTRDIDELSFPEFLDHLD</sequence>
<evidence type="ECO:0000313" key="2">
    <source>
        <dbReference type="EMBL" id="CAH0022796.1"/>
    </source>
</evidence>
<dbReference type="OrthoDB" id="10633410at2759"/>
<comment type="caution">
    <text evidence="2">The sequence shown here is derived from an EMBL/GenBank/DDBJ whole genome shotgun (WGS) entry which is preliminary data.</text>
</comment>